<feature type="chain" id="PRO_5008137818" evidence="2">
    <location>
        <begin position="27"/>
        <end position="403"/>
    </location>
</feature>
<feature type="compositionally biased region" description="Basic and acidic residues" evidence="1">
    <location>
        <begin position="318"/>
        <end position="327"/>
    </location>
</feature>
<evidence type="ECO:0000256" key="1">
    <source>
        <dbReference type="SAM" id="MobiDB-lite"/>
    </source>
</evidence>
<evidence type="ECO:0000256" key="2">
    <source>
        <dbReference type="SAM" id="SignalP"/>
    </source>
</evidence>
<keyword evidence="4" id="KW-1185">Reference proteome</keyword>
<accession>A0A182U777</accession>
<protein>
    <submittedName>
        <fullName evidence="3">Uncharacterized protein</fullName>
    </submittedName>
</protein>
<dbReference type="Proteomes" id="UP000075902">
    <property type="component" value="Unassembled WGS sequence"/>
</dbReference>
<keyword evidence="2" id="KW-0732">Signal</keyword>
<evidence type="ECO:0000313" key="3">
    <source>
        <dbReference type="EnsemblMetazoa" id="AMEC015162-PA"/>
    </source>
</evidence>
<dbReference type="EnsemblMetazoa" id="AMEC015162-RA">
    <property type="protein sequence ID" value="AMEC015162-PA"/>
    <property type="gene ID" value="AMEC015162"/>
</dbReference>
<name>A0A182U777_9DIPT</name>
<feature type="compositionally biased region" description="Basic and acidic residues" evidence="1">
    <location>
        <begin position="272"/>
        <end position="289"/>
    </location>
</feature>
<reference evidence="4" key="1">
    <citation type="submission" date="2014-01" db="EMBL/GenBank/DDBJ databases">
        <title>The Genome Sequence of Anopheles melas CM1001059_A (V2).</title>
        <authorList>
            <consortium name="The Broad Institute Genomics Platform"/>
            <person name="Neafsey D.E."/>
            <person name="Besansky N."/>
            <person name="Howell P."/>
            <person name="Walton C."/>
            <person name="Young S.K."/>
            <person name="Zeng Q."/>
            <person name="Gargeya S."/>
            <person name="Fitzgerald M."/>
            <person name="Haas B."/>
            <person name="Abouelleil A."/>
            <person name="Allen A.W."/>
            <person name="Alvarado L."/>
            <person name="Arachchi H.M."/>
            <person name="Berlin A.M."/>
            <person name="Chapman S.B."/>
            <person name="Gainer-Dewar J."/>
            <person name="Goldberg J."/>
            <person name="Griggs A."/>
            <person name="Gujja S."/>
            <person name="Hansen M."/>
            <person name="Howarth C."/>
            <person name="Imamovic A."/>
            <person name="Ireland A."/>
            <person name="Larimer J."/>
            <person name="McCowan C."/>
            <person name="Murphy C."/>
            <person name="Pearson M."/>
            <person name="Poon T.W."/>
            <person name="Priest M."/>
            <person name="Roberts A."/>
            <person name="Saif S."/>
            <person name="Shea T."/>
            <person name="Sisk P."/>
            <person name="Sykes S."/>
            <person name="Wortman J."/>
            <person name="Nusbaum C."/>
            <person name="Birren B."/>
        </authorList>
    </citation>
    <scope>NUCLEOTIDE SEQUENCE [LARGE SCALE GENOMIC DNA]</scope>
    <source>
        <strain evidence="4">CM1001059</strain>
    </source>
</reference>
<feature type="compositionally biased region" description="Basic and acidic residues" evidence="1">
    <location>
        <begin position="188"/>
        <end position="200"/>
    </location>
</feature>
<feature type="signal peptide" evidence="2">
    <location>
        <begin position="1"/>
        <end position="26"/>
    </location>
</feature>
<feature type="compositionally biased region" description="Gly residues" evidence="1">
    <location>
        <begin position="303"/>
        <end position="312"/>
    </location>
</feature>
<dbReference type="AlphaFoldDB" id="A0A182U777"/>
<feature type="region of interest" description="Disordered" evidence="1">
    <location>
        <begin position="181"/>
        <end position="369"/>
    </location>
</feature>
<sequence>MKSLTAAATLLSSALVLLVLCQETDALAVRPRRDLVETGKAVILQGVSKLKDALDHGVNVKSEGKRSIDIFGFKFGGGSSVNAGFGDAANEDASANEDDLVRRRRALDVLGATYAYVSLLPQSPHGTNVNIVKVSSVSNVNNFGELPAAETATTVAAPVAERRRKRSPDMVQLAAFEKKSLSVDSELSPDKKLTTHERLKSVRGGSRTLLRENVARNKRSPQSDGQEEGQDGGPPKGPPPRGGPKGPRGRGPPPGCPPPGGEEETTTTTATVERRKREVVELMETERNKRSPKGGRGSASCRGGRGGGGGQGTSPPNEEVRRKRDTSNESSDYSTSDESDEAAEQNRGRSLAAHRNRRQALGGGEISGKVGSWFEQLAGVFVETVKKVVNVTKKTFGKGQDEP</sequence>
<organism evidence="3 4">
    <name type="scientific">Anopheles melas</name>
    <dbReference type="NCBI Taxonomy" id="34690"/>
    <lineage>
        <taxon>Eukaryota</taxon>
        <taxon>Metazoa</taxon>
        <taxon>Ecdysozoa</taxon>
        <taxon>Arthropoda</taxon>
        <taxon>Hexapoda</taxon>
        <taxon>Insecta</taxon>
        <taxon>Pterygota</taxon>
        <taxon>Neoptera</taxon>
        <taxon>Endopterygota</taxon>
        <taxon>Diptera</taxon>
        <taxon>Nematocera</taxon>
        <taxon>Culicoidea</taxon>
        <taxon>Culicidae</taxon>
        <taxon>Anophelinae</taxon>
        <taxon>Anopheles</taxon>
    </lineage>
</organism>
<dbReference type="VEuPathDB" id="VectorBase:AMEC015162"/>
<feature type="compositionally biased region" description="Pro residues" evidence="1">
    <location>
        <begin position="250"/>
        <end position="260"/>
    </location>
</feature>
<evidence type="ECO:0000313" key="4">
    <source>
        <dbReference type="Proteomes" id="UP000075902"/>
    </source>
</evidence>
<proteinExistence type="predicted"/>
<reference evidence="3" key="2">
    <citation type="submission" date="2020-05" db="UniProtKB">
        <authorList>
            <consortium name="EnsemblMetazoa"/>
        </authorList>
    </citation>
    <scope>IDENTIFICATION</scope>
    <source>
        <strain evidence="3">CM1001059</strain>
    </source>
</reference>